<evidence type="ECO:0000256" key="14">
    <source>
        <dbReference type="ARBA" id="ARBA00055980"/>
    </source>
</evidence>
<dbReference type="Gene3D" id="2.20.70.70">
    <property type="match status" value="1"/>
</dbReference>
<dbReference type="Proteomes" id="UP000439550">
    <property type="component" value="Unassembled WGS sequence"/>
</dbReference>
<dbReference type="CDD" id="cd06576">
    <property type="entry name" value="PASTA_Pbp2x-like_1"/>
    <property type="match status" value="1"/>
</dbReference>
<accession>A0A7X2D0V7</accession>
<feature type="domain" description="PASTA" evidence="16">
    <location>
        <begin position="646"/>
        <end position="711"/>
    </location>
</feature>
<dbReference type="AlphaFoldDB" id="A0A7X2D0V7"/>
<dbReference type="GO" id="GO:0051301">
    <property type="term" value="P:cell division"/>
    <property type="evidence" value="ECO:0007669"/>
    <property type="project" value="UniProtKB-KW"/>
</dbReference>
<dbReference type="Gene3D" id="3.30.70.2110">
    <property type="match status" value="1"/>
</dbReference>
<evidence type="ECO:0000256" key="15">
    <source>
        <dbReference type="SAM" id="Phobius"/>
    </source>
</evidence>
<evidence type="ECO:0000256" key="12">
    <source>
        <dbReference type="ARBA" id="ARBA00023306"/>
    </source>
</evidence>
<evidence type="ECO:0000256" key="7">
    <source>
        <dbReference type="ARBA" id="ARBA00022960"/>
    </source>
</evidence>
<dbReference type="RefSeq" id="WP_153496586.1">
    <property type="nucleotide sequence ID" value="NZ_CAXYUY010000026.1"/>
</dbReference>
<keyword evidence="9 15" id="KW-1133">Transmembrane helix</keyword>
<sequence>MIKFFKKLFLLPFRKVSKHAKKENLSPERNRKHVGKNLFFLAIAVFAIFIFRLVWLVTVNHIGDTNLKEYATYNYQSTIKVPAKRGTIFDRYGTPIAVDSSNYTIYVVLDKKQTDVNHHKLYADKSEFPKLTNFLNSQLGIDKKLIETQLNLKGAKQVQFGTKGSNISLKKMQDLQKAADDQGLVGVGFSATTARSYPMSNVGSGFASQFIGTTTSNNDTLVGADGLELAYNHVLSGKNGVETFQKDASGHPLPGTTKVIKQVENGSNVYTTIDSRIQELLESKMDQAAADSGAQQLSATIMTKDGQILATTQRPTYTPDTKNKATDQKYFTWNSLLFQSSFEPGSVMKTFLMSSALDSNKVNLNATYNRTKFKIADVTIYDADFNENEGQYQKPVMGVSFADGFMMSSNVGMSTIEQNMGYPLWKQYLQKYKFDMRTRTGLSGEIASALPAANVVSQVQSAFGQGIAVTQIQLLRGWTAFANEGVMLEPHGVSQIVNPNDQTERSVGREVIGKPVSDSAISKTLNLMEGVDTNATYGTAFTNLGDPQDNIAPNSPLIQINGQPAAVKTGTAQIAAAGGGYISGLESNLYSMVAMYPASNPDFIMYMNIKLPTKPWTLHYISRVINPVLTLAEARKSEIFQSTSVTKAGAVKIGAYKDKNPGDMADQLRQEILQPVLVGSTTNPGSKIVSQSIAANQKVDANTRILLLTNGDPVMPDMYDWTKKQVEQVAKWYQLKVTYSGSGNKVVDQDVAASANLKRGQSITVTLGH</sequence>
<dbReference type="GO" id="GO:0008658">
    <property type="term" value="F:penicillin binding"/>
    <property type="evidence" value="ECO:0007669"/>
    <property type="project" value="InterPro"/>
</dbReference>
<evidence type="ECO:0000313" key="17">
    <source>
        <dbReference type="EMBL" id="MQW39923.1"/>
    </source>
</evidence>
<dbReference type="Pfam" id="PF03793">
    <property type="entry name" value="PASTA"/>
    <property type="match status" value="2"/>
</dbReference>
<evidence type="ECO:0000256" key="11">
    <source>
        <dbReference type="ARBA" id="ARBA00023251"/>
    </source>
</evidence>
<gene>
    <name evidence="17" type="ORF">GHI93_08285</name>
</gene>
<evidence type="ECO:0000256" key="6">
    <source>
        <dbReference type="ARBA" id="ARBA00022737"/>
    </source>
</evidence>
<keyword evidence="3" id="KW-1003">Cell membrane</keyword>
<dbReference type="SUPFAM" id="SSF54184">
    <property type="entry name" value="Penicillin-binding protein 2x (pbp-2x), c-terminal domain"/>
    <property type="match status" value="2"/>
</dbReference>
<dbReference type="Pfam" id="PF03717">
    <property type="entry name" value="PBP_dimer"/>
    <property type="match status" value="1"/>
</dbReference>
<evidence type="ECO:0000259" key="16">
    <source>
        <dbReference type="PROSITE" id="PS51178"/>
    </source>
</evidence>
<comment type="subcellular location">
    <subcellularLocation>
        <location evidence="1">Cell membrane</location>
        <topology evidence="1">Single-pass membrane protein</topology>
    </subcellularLocation>
</comment>
<keyword evidence="11" id="KW-0046">Antibiotic resistance</keyword>
<keyword evidence="8" id="KW-0573">Peptidoglycan synthesis</keyword>
<dbReference type="InterPro" id="IPR005311">
    <property type="entry name" value="PBP_dimer"/>
</dbReference>
<dbReference type="GO" id="GO:0008360">
    <property type="term" value="P:regulation of cell shape"/>
    <property type="evidence" value="ECO:0007669"/>
    <property type="project" value="UniProtKB-KW"/>
</dbReference>
<dbReference type="GO" id="GO:0046677">
    <property type="term" value="P:response to antibiotic"/>
    <property type="evidence" value="ECO:0007669"/>
    <property type="project" value="UniProtKB-KW"/>
</dbReference>
<keyword evidence="4" id="KW-0132">Cell division</keyword>
<dbReference type="InterPro" id="IPR050515">
    <property type="entry name" value="Beta-lactam/transpept"/>
</dbReference>
<protein>
    <submittedName>
        <fullName evidence="17">PASTA domain-containing protein</fullName>
    </submittedName>
</protein>
<keyword evidence="18" id="KW-1185">Reference proteome</keyword>
<keyword evidence="5 15" id="KW-0812">Transmembrane</keyword>
<comment type="similarity">
    <text evidence="2">Belongs to the transpeptidase family.</text>
</comment>
<dbReference type="FunFam" id="3.40.710.10:FF:000095">
    <property type="entry name" value="Penicillin-binding protein 2x"/>
    <property type="match status" value="1"/>
</dbReference>
<dbReference type="PROSITE" id="PS51178">
    <property type="entry name" value="PASTA"/>
    <property type="match status" value="2"/>
</dbReference>
<dbReference type="SUPFAM" id="SSF56601">
    <property type="entry name" value="beta-lactamase/transpeptidase-like"/>
    <property type="match status" value="1"/>
</dbReference>
<evidence type="ECO:0000256" key="4">
    <source>
        <dbReference type="ARBA" id="ARBA00022618"/>
    </source>
</evidence>
<name>A0A7X2D0V7_9LACT</name>
<evidence type="ECO:0000256" key="10">
    <source>
        <dbReference type="ARBA" id="ARBA00023136"/>
    </source>
</evidence>
<dbReference type="InterPro" id="IPR012338">
    <property type="entry name" value="Beta-lactam/transpept-like"/>
</dbReference>
<comment type="function">
    <text evidence="14">A transpeptidase that forms peptide cross-links between adjacent glycan strands in cell wall peptidoglycan (PG). Part of the divisome machinery that synthesizes the septal cross wall. Beta-lactams inactivate the PBPs by acylating an essential serine residue in the active site of these proteins.</text>
</comment>
<keyword evidence="7" id="KW-0133">Cell shape</keyword>
<feature type="transmembrane region" description="Helical" evidence="15">
    <location>
        <begin position="38"/>
        <end position="58"/>
    </location>
</feature>
<evidence type="ECO:0000313" key="18">
    <source>
        <dbReference type="Proteomes" id="UP000439550"/>
    </source>
</evidence>
<comment type="caution">
    <text evidence="17">The sequence shown here is derived from an EMBL/GenBank/DDBJ whole genome shotgun (WGS) entry which is preliminary data.</text>
</comment>
<dbReference type="InterPro" id="IPR005543">
    <property type="entry name" value="PASTA_dom"/>
</dbReference>
<dbReference type="PANTHER" id="PTHR30627:SF26">
    <property type="entry name" value="PENICILLIN-BINDING PROTEIN 2B"/>
    <property type="match status" value="1"/>
</dbReference>
<evidence type="ECO:0000256" key="2">
    <source>
        <dbReference type="ARBA" id="ARBA00007171"/>
    </source>
</evidence>
<evidence type="ECO:0000256" key="9">
    <source>
        <dbReference type="ARBA" id="ARBA00022989"/>
    </source>
</evidence>
<dbReference type="Gene3D" id="3.40.710.10">
    <property type="entry name" value="DD-peptidase/beta-lactamase superfamily"/>
    <property type="match status" value="1"/>
</dbReference>
<keyword evidence="12" id="KW-0131">Cell cycle</keyword>
<dbReference type="Pfam" id="PF00905">
    <property type="entry name" value="Transpeptidase"/>
    <property type="match status" value="1"/>
</dbReference>
<dbReference type="CDD" id="cd06575">
    <property type="entry name" value="PASTA_Pbp2x-like_2"/>
    <property type="match status" value="1"/>
</dbReference>
<evidence type="ECO:0000256" key="13">
    <source>
        <dbReference type="ARBA" id="ARBA00023316"/>
    </source>
</evidence>
<dbReference type="GO" id="GO:0071555">
    <property type="term" value="P:cell wall organization"/>
    <property type="evidence" value="ECO:0007669"/>
    <property type="project" value="UniProtKB-KW"/>
</dbReference>
<evidence type="ECO:0000256" key="5">
    <source>
        <dbReference type="ARBA" id="ARBA00022692"/>
    </source>
</evidence>
<reference evidence="17 18" key="1">
    <citation type="submission" date="2019-10" db="EMBL/GenBank/DDBJ databases">
        <authorList>
            <person name="Dong K."/>
        </authorList>
    </citation>
    <scope>NUCLEOTIDE SEQUENCE [LARGE SCALE GENOMIC DNA]</scope>
    <source>
        <strain evidence="17 18">DSM 28960</strain>
    </source>
</reference>
<feature type="domain" description="PASTA" evidence="16">
    <location>
        <begin position="712"/>
        <end position="769"/>
    </location>
</feature>
<keyword evidence="6" id="KW-0677">Repeat</keyword>
<organism evidence="17 18">
    <name type="scientific">Lactococcus hircilactis</name>
    <dbReference type="NCBI Taxonomy" id="1494462"/>
    <lineage>
        <taxon>Bacteria</taxon>
        <taxon>Bacillati</taxon>
        <taxon>Bacillota</taxon>
        <taxon>Bacilli</taxon>
        <taxon>Lactobacillales</taxon>
        <taxon>Streptococcaceae</taxon>
        <taxon>Lactococcus</taxon>
    </lineage>
</organism>
<proteinExistence type="inferred from homology"/>
<evidence type="ECO:0000256" key="8">
    <source>
        <dbReference type="ARBA" id="ARBA00022984"/>
    </source>
</evidence>
<dbReference type="PANTHER" id="PTHR30627">
    <property type="entry name" value="PEPTIDOGLYCAN D,D-TRANSPEPTIDASE"/>
    <property type="match status" value="1"/>
</dbReference>
<dbReference type="OrthoDB" id="9804124at2"/>
<dbReference type="Gene3D" id="3.90.1310.10">
    <property type="entry name" value="Penicillin-binding protein 2a (Domain 2)"/>
    <property type="match status" value="1"/>
</dbReference>
<dbReference type="EMBL" id="WITJ01000010">
    <property type="protein sequence ID" value="MQW39923.1"/>
    <property type="molecule type" value="Genomic_DNA"/>
</dbReference>
<evidence type="ECO:0000256" key="3">
    <source>
        <dbReference type="ARBA" id="ARBA00022475"/>
    </source>
</evidence>
<dbReference type="GO" id="GO:0005886">
    <property type="term" value="C:plasma membrane"/>
    <property type="evidence" value="ECO:0007669"/>
    <property type="project" value="UniProtKB-SubCell"/>
</dbReference>
<evidence type="ECO:0000256" key="1">
    <source>
        <dbReference type="ARBA" id="ARBA00004162"/>
    </source>
</evidence>
<dbReference type="InterPro" id="IPR001460">
    <property type="entry name" value="PCN-bd_Tpept"/>
</dbReference>
<dbReference type="InterPro" id="IPR036138">
    <property type="entry name" value="PBP_dimer_sf"/>
</dbReference>
<keyword evidence="13" id="KW-0961">Cell wall biogenesis/degradation</keyword>
<dbReference type="SMART" id="SM00740">
    <property type="entry name" value="PASTA"/>
    <property type="match status" value="2"/>
</dbReference>
<keyword evidence="10 15" id="KW-0472">Membrane</keyword>
<dbReference type="SUPFAM" id="SSF56519">
    <property type="entry name" value="Penicillin binding protein dimerisation domain"/>
    <property type="match status" value="1"/>
</dbReference>
<dbReference type="GO" id="GO:0009252">
    <property type="term" value="P:peptidoglycan biosynthetic process"/>
    <property type="evidence" value="ECO:0007669"/>
    <property type="project" value="UniProtKB-KW"/>
</dbReference>